<proteinExistence type="predicted"/>
<comment type="caution">
    <text evidence="1">The sequence shown here is derived from an EMBL/GenBank/DDBJ whole genome shotgun (WGS) entry which is preliminary data.</text>
</comment>
<name>A0ABR2KR20_9EUKA</name>
<reference evidence="1 2" key="1">
    <citation type="submission" date="2024-04" db="EMBL/GenBank/DDBJ databases">
        <title>Tritrichomonas musculus Genome.</title>
        <authorList>
            <person name="Alves-Ferreira E."/>
            <person name="Grigg M."/>
            <person name="Lorenzi H."/>
            <person name="Galac M."/>
        </authorList>
    </citation>
    <scope>NUCLEOTIDE SEQUENCE [LARGE SCALE GENOMIC DNA]</scope>
    <source>
        <strain evidence="1 2">EAF2021</strain>
    </source>
</reference>
<gene>
    <name evidence="1" type="ORF">M9Y10_021683</name>
</gene>
<evidence type="ECO:0000313" key="2">
    <source>
        <dbReference type="Proteomes" id="UP001470230"/>
    </source>
</evidence>
<keyword evidence="2" id="KW-1185">Reference proteome</keyword>
<dbReference type="SUPFAM" id="SSF48371">
    <property type="entry name" value="ARM repeat"/>
    <property type="match status" value="1"/>
</dbReference>
<evidence type="ECO:0000313" key="1">
    <source>
        <dbReference type="EMBL" id="KAK8893266.1"/>
    </source>
</evidence>
<protein>
    <submittedName>
        <fullName evidence="1">Uncharacterized protein</fullName>
    </submittedName>
</protein>
<dbReference type="Proteomes" id="UP001470230">
    <property type="component" value="Unassembled WGS sequence"/>
</dbReference>
<sequence length="363" mass="43133">MKILTTNKSNCFRFISIGLDIALFNLLSQQKFDEFDEKLLSFCCLHMIDFKLQSQYDQNVFPFSFFMQWFDQTSISVQNKFNFFVIYSKYCYNDEESHQMSQYLDSFTKYFCDPKICRKLAWIMYYISRNNIENMRFFIHFFAEIRFEGYEFDQNFLKPYLMLCLYILKVSSTSNFDNISNEIVEDLFDNQNDLFDIALSTNDSLIYTNIYQLLIILYQIKIQKKDENLTKCANSLIESKILYNLIHLCKKSDYNICELIFKFLSLLLPFISEIKTLMRFANLVPKMVEMIKSGSDVKPYINIIDLLIGKLTPNANSLQKLFDLIVENEVSDQIRSIIYENNIDYPDLLEKCDLLDQICNSKQ</sequence>
<dbReference type="InterPro" id="IPR016024">
    <property type="entry name" value="ARM-type_fold"/>
</dbReference>
<accession>A0ABR2KR20</accession>
<dbReference type="EMBL" id="JAPFFF010000003">
    <property type="protein sequence ID" value="KAK8893266.1"/>
    <property type="molecule type" value="Genomic_DNA"/>
</dbReference>
<organism evidence="1 2">
    <name type="scientific">Tritrichomonas musculus</name>
    <dbReference type="NCBI Taxonomy" id="1915356"/>
    <lineage>
        <taxon>Eukaryota</taxon>
        <taxon>Metamonada</taxon>
        <taxon>Parabasalia</taxon>
        <taxon>Tritrichomonadida</taxon>
        <taxon>Tritrichomonadidae</taxon>
        <taxon>Tritrichomonas</taxon>
    </lineage>
</organism>